<sequence>MRRPLKIALWTVGVLVAVPVLTLATTSIVNVVATRSDLAAITPYGELVPVDGKEMNVVVSGTGDETIVLLPGLGTAAPGLDFQPLIDELDDTRRVVAVEPFGTGLSDQADTPRTAANIVGEVHEALQQLGVDRYALMGHSIAGVYALEYSERYADELTAFVGIDSSVPDQPGWDTPVATDGLAQLRDLGLLRVASALGGDAYEGLPYDEAAKDQMRRLTTKNATAPTLLDEMDHVTANFASVSGETFPATLPVLLVVAEDDADVEGWLRLHEEQAASVEEGRVVALDGDHYLHHTRSPEIADATDGFLESVAAR</sequence>
<dbReference type="EMBL" id="JACGWW010000002">
    <property type="protein sequence ID" value="MBA8813678.1"/>
    <property type="molecule type" value="Genomic_DNA"/>
</dbReference>
<dbReference type="RefSeq" id="WP_146854859.1">
    <property type="nucleotide sequence ID" value="NZ_BAAAHR010000008.1"/>
</dbReference>
<dbReference type="Pfam" id="PF12697">
    <property type="entry name" value="Abhydrolase_6"/>
    <property type="match status" value="1"/>
</dbReference>
<dbReference type="PANTHER" id="PTHR43798:SF33">
    <property type="entry name" value="HYDROLASE, PUTATIVE (AFU_ORTHOLOGUE AFUA_2G14860)-RELATED"/>
    <property type="match status" value="1"/>
</dbReference>
<proteinExistence type="predicted"/>
<evidence type="ECO:0000313" key="4">
    <source>
        <dbReference type="Proteomes" id="UP000321154"/>
    </source>
</evidence>
<protein>
    <submittedName>
        <fullName evidence="3">Pimeloyl-ACP methyl ester carboxylesterase</fullName>
    </submittedName>
</protein>
<organism evidence="3 5">
    <name type="scientific">Frigoribacterium faeni</name>
    <dbReference type="NCBI Taxonomy" id="145483"/>
    <lineage>
        <taxon>Bacteria</taxon>
        <taxon>Bacillati</taxon>
        <taxon>Actinomycetota</taxon>
        <taxon>Actinomycetes</taxon>
        <taxon>Micrococcales</taxon>
        <taxon>Microbacteriaceae</taxon>
        <taxon>Frigoribacterium</taxon>
    </lineage>
</organism>
<accession>A0A7W3JIW6</accession>
<evidence type="ECO:0000259" key="1">
    <source>
        <dbReference type="Pfam" id="PF12697"/>
    </source>
</evidence>
<keyword evidence="4" id="KW-1185">Reference proteome</keyword>
<evidence type="ECO:0000313" key="2">
    <source>
        <dbReference type="EMBL" id="GEK83323.1"/>
    </source>
</evidence>
<dbReference type="SUPFAM" id="SSF53474">
    <property type="entry name" value="alpha/beta-Hydrolases"/>
    <property type="match status" value="1"/>
</dbReference>
<evidence type="ECO:0000313" key="5">
    <source>
        <dbReference type="Proteomes" id="UP000522688"/>
    </source>
</evidence>
<comment type="caution">
    <text evidence="3">The sequence shown here is derived from an EMBL/GenBank/DDBJ whole genome shotgun (WGS) entry which is preliminary data.</text>
</comment>
<reference evidence="3 5" key="2">
    <citation type="submission" date="2020-07" db="EMBL/GenBank/DDBJ databases">
        <title>Sequencing the genomes of 1000 actinobacteria strains.</title>
        <authorList>
            <person name="Klenk H.-P."/>
        </authorList>
    </citation>
    <scope>NUCLEOTIDE SEQUENCE [LARGE SCALE GENOMIC DNA]</scope>
    <source>
        <strain evidence="3 5">DSM 10309</strain>
    </source>
</reference>
<feature type="domain" description="AB hydrolase-1" evidence="1">
    <location>
        <begin position="67"/>
        <end position="302"/>
    </location>
</feature>
<dbReference type="InterPro" id="IPR029058">
    <property type="entry name" value="AB_hydrolase_fold"/>
</dbReference>
<dbReference type="OrthoDB" id="7185741at2"/>
<dbReference type="AlphaFoldDB" id="A0A7W3JIW6"/>
<dbReference type="Proteomes" id="UP000321154">
    <property type="component" value="Unassembled WGS sequence"/>
</dbReference>
<dbReference type="EMBL" id="BJUV01000014">
    <property type="protein sequence ID" value="GEK83323.1"/>
    <property type="molecule type" value="Genomic_DNA"/>
</dbReference>
<dbReference type="GO" id="GO:0003824">
    <property type="term" value="F:catalytic activity"/>
    <property type="evidence" value="ECO:0007669"/>
    <property type="project" value="UniProtKB-ARBA"/>
</dbReference>
<name>A0A7W3JIW6_9MICO</name>
<dbReference type="InterPro" id="IPR050266">
    <property type="entry name" value="AB_hydrolase_sf"/>
</dbReference>
<evidence type="ECO:0000313" key="3">
    <source>
        <dbReference type="EMBL" id="MBA8813678.1"/>
    </source>
</evidence>
<dbReference type="GO" id="GO:0016020">
    <property type="term" value="C:membrane"/>
    <property type="evidence" value="ECO:0007669"/>
    <property type="project" value="TreeGrafter"/>
</dbReference>
<dbReference type="PANTHER" id="PTHR43798">
    <property type="entry name" value="MONOACYLGLYCEROL LIPASE"/>
    <property type="match status" value="1"/>
</dbReference>
<dbReference type="InterPro" id="IPR000073">
    <property type="entry name" value="AB_hydrolase_1"/>
</dbReference>
<gene>
    <name evidence="3" type="ORF">FB463_001927</name>
    <name evidence="2" type="ORF">FFA01_16320</name>
</gene>
<dbReference type="Gene3D" id="3.40.50.1820">
    <property type="entry name" value="alpha/beta hydrolase"/>
    <property type="match status" value="1"/>
</dbReference>
<reference evidence="2 4" key="1">
    <citation type="submission" date="2019-07" db="EMBL/GenBank/DDBJ databases">
        <title>Whole genome shotgun sequence of Frigoribacterium faeni NBRC 103066.</title>
        <authorList>
            <person name="Hosoyama A."/>
            <person name="Uohara A."/>
            <person name="Ohji S."/>
            <person name="Ichikawa N."/>
        </authorList>
    </citation>
    <scope>NUCLEOTIDE SEQUENCE [LARGE SCALE GENOMIC DNA]</scope>
    <source>
        <strain evidence="2 4">NBRC 103066</strain>
    </source>
</reference>
<dbReference type="Proteomes" id="UP000522688">
    <property type="component" value="Unassembled WGS sequence"/>
</dbReference>